<organism evidence="1 2">
    <name type="scientific">Acidithiobacillus ferrivorans</name>
    <dbReference type="NCBI Taxonomy" id="160808"/>
    <lineage>
        <taxon>Bacteria</taxon>
        <taxon>Pseudomonadati</taxon>
        <taxon>Pseudomonadota</taxon>
        <taxon>Acidithiobacillia</taxon>
        <taxon>Acidithiobacillales</taxon>
        <taxon>Acidithiobacillaceae</taxon>
        <taxon>Acidithiobacillus</taxon>
    </lineage>
</organism>
<evidence type="ECO:0000313" key="2">
    <source>
        <dbReference type="Proteomes" id="UP000595420"/>
    </source>
</evidence>
<accession>A0A7T4WF72</accession>
<proteinExistence type="predicted"/>
<protein>
    <submittedName>
        <fullName evidence="1">Uncharacterized protein</fullName>
    </submittedName>
</protein>
<gene>
    <name evidence="1" type="ORF">H2515_03150</name>
</gene>
<dbReference type="AlphaFoldDB" id="A0A7T4WF72"/>
<dbReference type="Proteomes" id="UP000595420">
    <property type="component" value="Chromosome"/>
</dbReference>
<reference evidence="1 2" key="1">
    <citation type="submission" date="2020-07" db="EMBL/GenBank/DDBJ databases">
        <title>Complete genome sequence analysis of Acidithiobacillus ferrivorans XJFY6S-08 reveals extreme environmental adaptation to alpine acid mine drainage.</title>
        <authorList>
            <person name="Yan L."/>
            <person name="Ni Y."/>
        </authorList>
    </citation>
    <scope>NUCLEOTIDE SEQUENCE [LARGE SCALE GENOMIC DNA]</scope>
    <source>
        <strain evidence="1 2">XJFY6S-08</strain>
    </source>
</reference>
<dbReference type="EMBL" id="CP059488">
    <property type="protein sequence ID" value="QQD73325.1"/>
    <property type="molecule type" value="Genomic_DNA"/>
</dbReference>
<evidence type="ECO:0000313" key="1">
    <source>
        <dbReference type="EMBL" id="QQD73325.1"/>
    </source>
</evidence>
<name>A0A7T4WF72_9PROT</name>
<dbReference type="RefSeq" id="WP_198660901.1">
    <property type="nucleotide sequence ID" value="NZ_CP059488.1"/>
</dbReference>
<sequence>MLDFLLHYEPPETTRKQNIKNPVRQRYVVLGCLACAWRKTIQMDEDDVEACLTCPECGSRAITRLVTTPMSNPENKAPFTEGITNVKTKPWWKLWM</sequence>